<dbReference type="InterPro" id="IPR047789">
    <property type="entry name" value="CU044_5270-like"/>
</dbReference>
<dbReference type="NCBIfam" id="NF038083">
    <property type="entry name" value="CU044_5270_fam"/>
    <property type="match status" value="1"/>
</dbReference>
<reference evidence="3" key="1">
    <citation type="journal article" date="2019" name="Int. J. Syst. Evol. Microbiol.">
        <title>The Global Catalogue of Microorganisms (GCM) 10K type strain sequencing project: providing services to taxonomists for standard genome sequencing and annotation.</title>
        <authorList>
            <consortium name="The Broad Institute Genomics Platform"/>
            <consortium name="The Broad Institute Genome Sequencing Center for Infectious Disease"/>
            <person name="Wu L."/>
            <person name="Ma J."/>
        </authorList>
    </citation>
    <scope>NUCLEOTIDE SEQUENCE [LARGE SCALE GENOMIC DNA]</scope>
    <source>
        <strain evidence="3">JCM 3369</strain>
    </source>
</reference>
<organism evidence="2 3">
    <name type="scientific">Actinomadura yumaensis</name>
    <dbReference type="NCBI Taxonomy" id="111807"/>
    <lineage>
        <taxon>Bacteria</taxon>
        <taxon>Bacillati</taxon>
        <taxon>Actinomycetota</taxon>
        <taxon>Actinomycetes</taxon>
        <taxon>Streptosporangiales</taxon>
        <taxon>Thermomonosporaceae</taxon>
        <taxon>Actinomadura</taxon>
    </lineage>
</organism>
<evidence type="ECO:0000313" key="3">
    <source>
        <dbReference type="Proteomes" id="UP001596380"/>
    </source>
</evidence>
<keyword evidence="1" id="KW-0472">Membrane</keyword>
<keyword evidence="3" id="KW-1185">Reference proteome</keyword>
<dbReference type="RefSeq" id="WP_160826886.1">
    <property type="nucleotide sequence ID" value="NZ_JBHSXS010000031.1"/>
</dbReference>
<proteinExistence type="predicted"/>
<feature type="transmembrane region" description="Helical" evidence="1">
    <location>
        <begin position="59"/>
        <end position="79"/>
    </location>
</feature>
<evidence type="ECO:0000313" key="2">
    <source>
        <dbReference type="EMBL" id="MFC6884819.1"/>
    </source>
</evidence>
<comment type="caution">
    <text evidence="2">The sequence shown here is derived from an EMBL/GenBank/DDBJ whole genome shotgun (WGS) entry which is preliminary data.</text>
</comment>
<accession>A0ABW2CT12</accession>
<keyword evidence="1" id="KW-0812">Transmembrane</keyword>
<gene>
    <name evidence="2" type="ORF">ACFQKB_34025</name>
</gene>
<evidence type="ECO:0000256" key="1">
    <source>
        <dbReference type="SAM" id="Phobius"/>
    </source>
</evidence>
<dbReference type="Proteomes" id="UP001596380">
    <property type="component" value="Unassembled WGS sequence"/>
</dbReference>
<name>A0ABW2CT12_9ACTN</name>
<protein>
    <submittedName>
        <fullName evidence="2">CU044_5270 family protein</fullName>
    </submittedName>
</protein>
<dbReference type="EMBL" id="JBHSXS010000031">
    <property type="protein sequence ID" value="MFC6884819.1"/>
    <property type="molecule type" value="Genomic_DNA"/>
</dbReference>
<sequence>MNDDVQEVRRLLAPANPVARDDVAGSGRDATGRAAFARVTASAPGAPAGRRRFAPRRTAVRLVAVGGLAVAVAGGVTVVQNLGGTDGSGRPRSGVPGLPGAPAADAQVVLAGAASAARSRPFTAPRPDQWICVETSYRRADLPAKGQVRKPDEPLKKTVERIWTRADGKRMAFMEKGRLMNSPSGGGMPPTDYAGVAALPRDPGALLAWARKEPAPFPKGEAAFKLLSSLLSNNGVLPPAQEASVYGAMAKIPGVRLDRKAVDALGRPALGLSLVMEGAFKEEILLDPVKYTYRGHRTTVVKDHTFPNGGTFKKGVVESMSARLKAGVVDRPGQRL</sequence>
<keyword evidence="1" id="KW-1133">Transmembrane helix</keyword>